<dbReference type="InterPro" id="IPR042099">
    <property type="entry name" value="ANL_N_sf"/>
</dbReference>
<organism evidence="2 3">
    <name type="scientific">Actinomadura vinacea</name>
    <dbReference type="NCBI Taxonomy" id="115336"/>
    <lineage>
        <taxon>Bacteria</taxon>
        <taxon>Bacillati</taxon>
        <taxon>Actinomycetota</taxon>
        <taxon>Actinomycetes</taxon>
        <taxon>Streptosporangiales</taxon>
        <taxon>Thermomonosporaceae</taxon>
        <taxon>Actinomadura</taxon>
    </lineage>
</organism>
<proteinExistence type="predicted"/>
<dbReference type="EMBL" id="BAAARW010000039">
    <property type="protein sequence ID" value="GAA2454317.1"/>
    <property type="molecule type" value="Genomic_DNA"/>
</dbReference>
<protein>
    <submittedName>
        <fullName evidence="2">AMP-binding protein</fullName>
    </submittedName>
</protein>
<evidence type="ECO:0000313" key="2">
    <source>
        <dbReference type="EMBL" id="GAA2454317.1"/>
    </source>
</evidence>
<dbReference type="InterPro" id="IPR000873">
    <property type="entry name" value="AMP-dep_synth/lig_dom"/>
</dbReference>
<dbReference type="Gene3D" id="3.40.50.12780">
    <property type="entry name" value="N-terminal domain of ligase-like"/>
    <property type="match status" value="1"/>
</dbReference>
<evidence type="ECO:0000313" key="3">
    <source>
        <dbReference type="Proteomes" id="UP001501231"/>
    </source>
</evidence>
<keyword evidence="3" id="KW-1185">Reference proteome</keyword>
<comment type="caution">
    <text evidence="2">The sequence shown here is derived from an EMBL/GenBank/DDBJ whole genome shotgun (WGS) entry which is preliminary data.</text>
</comment>
<dbReference type="Proteomes" id="UP001501231">
    <property type="component" value="Unassembled WGS sequence"/>
</dbReference>
<dbReference type="PANTHER" id="PTHR43767">
    <property type="entry name" value="LONG-CHAIN-FATTY-ACID--COA LIGASE"/>
    <property type="match status" value="1"/>
</dbReference>
<evidence type="ECO:0000259" key="1">
    <source>
        <dbReference type="Pfam" id="PF00501"/>
    </source>
</evidence>
<dbReference type="SUPFAM" id="SSF56801">
    <property type="entry name" value="Acetyl-CoA synthetase-like"/>
    <property type="match status" value="1"/>
</dbReference>
<accession>A0ABN3KE68</accession>
<reference evidence="2 3" key="1">
    <citation type="journal article" date="2019" name="Int. J. Syst. Evol. Microbiol.">
        <title>The Global Catalogue of Microorganisms (GCM) 10K type strain sequencing project: providing services to taxonomists for standard genome sequencing and annotation.</title>
        <authorList>
            <consortium name="The Broad Institute Genomics Platform"/>
            <consortium name="The Broad Institute Genome Sequencing Center for Infectious Disease"/>
            <person name="Wu L."/>
            <person name="Ma J."/>
        </authorList>
    </citation>
    <scope>NUCLEOTIDE SEQUENCE [LARGE SCALE GENOMIC DNA]</scope>
    <source>
        <strain evidence="2 3">JCM 3325</strain>
    </source>
</reference>
<dbReference type="PANTHER" id="PTHR43767:SF1">
    <property type="entry name" value="NONRIBOSOMAL PEPTIDE SYNTHASE PES1 (EUROFUNG)-RELATED"/>
    <property type="match status" value="1"/>
</dbReference>
<name>A0ABN3KE68_9ACTN</name>
<dbReference type="InterPro" id="IPR050237">
    <property type="entry name" value="ATP-dep_AMP-bd_enzyme"/>
</dbReference>
<gene>
    <name evidence="2" type="ORF">GCM10010191_86490</name>
</gene>
<dbReference type="Pfam" id="PF00501">
    <property type="entry name" value="AMP-binding"/>
    <property type="match status" value="1"/>
</dbReference>
<dbReference type="RefSeq" id="WP_344597351.1">
    <property type="nucleotide sequence ID" value="NZ_BAAARW010000039.1"/>
</dbReference>
<sequence length="398" mass="41315">MTGGLGQAVIDGLRAAGDGDVLVRGGRRLSGEEVLAMVAAGADRLTGLGVRPGDTIACLYGEAPESVVGRLAALALGCPFVHLVSDIPVPLAAATMRALDASAVLWDPAREADAEALLAACPVRVRRRLDAGLFAPSGASLPAGPVTVPGPGDPDAVSVVMFSSGTTGSRKAVAYGHRTETAHLDAARAIFGPGPWRFLLAPRRRYVPGLLTLWTLAGGGTVVLEPVLDDAARLARLVAREGVTHVMAGRPVEIYGLAQDMDAPLDGLRQLLYGGTAPLPARTAAAAGRLGPALTQTYGTTEGGFLTALHPGDHRRTDLLASAGRAVPGVELRVRDPRGADLPAGETGEVWVRTRQLMLGYVGDSEGTSRSVRDGWLRTGDRGRLDPGGYLFLSDRIT</sequence>
<feature type="domain" description="AMP-dependent synthetase/ligase" evidence="1">
    <location>
        <begin position="18"/>
        <end position="361"/>
    </location>
</feature>